<evidence type="ECO:0000256" key="1">
    <source>
        <dbReference type="SAM" id="MobiDB-lite"/>
    </source>
</evidence>
<dbReference type="CDD" id="cd04301">
    <property type="entry name" value="NAT_SF"/>
    <property type="match status" value="1"/>
</dbReference>
<gene>
    <name evidence="2" type="ORF">RDB_LOCUS177162</name>
</gene>
<dbReference type="Gene3D" id="3.40.630.30">
    <property type="match status" value="1"/>
</dbReference>
<feature type="region of interest" description="Disordered" evidence="1">
    <location>
        <begin position="256"/>
        <end position="311"/>
    </location>
</feature>
<reference evidence="2" key="1">
    <citation type="submission" date="2021-01" db="EMBL/GenBank/DDBJ databases">
        <authorList>
            <person name="Kaushik A."/>
        </authorList>
    </citation>
    <scope>NUCLEOTIDE SEQUENCE</scope>
    <source>
        <strain evidence="2">AG2-2IIIB</strain>
    </source>
</reference>
<sequence>MSAIISEPKGLVLELLSTQGGKASFAHFYELIAQLEKTHSLDYVHPLSLTTLPAKLGEFDMVYAILRLGFNDDLDEDGNPPYTQITSSKGWHCWMVGFACLLFPASRHQWDSGNAGNLGDAADISIALLPVAQKQGYGRFVVDKLVKHAFNILGIPRVTASVICPVRPSYSAVTKKQVVYNTKQLCWIFEKLGFKFEGISRGAVASTRAVKSGEHVWHDVYRMSMLQTDYFEKGQTYLLSHTLSFCQKAPTRKAAQGPWESMMQRQEEEKRDVKSWSEKPKVVSVNDACENEDADEDGDDETMSGDDADDD</sequence>
<dbReference type="Proteomes" id="UP000663843">
    <property type="component" value="Unassembled WGS sequence"/>
</dbReference>
<comment type="caution">
    <text evidence="2">The sequence shown here is derived from an EMBL/GenBank/DDBJ whole genome shotgun (WGS) entry which is preliminary data.</text>
</comment>
<dbReference type="InterPro" id="IPR016181">
    <property type="entry name" value="Acyl_CoA_acyltransferase"/>
</dbReference>
<proteinExistence type="predicted"/>
<dbReference type="AlphaFoldDB" id="A0A8H3DM31"/>
<organism evidence="2 3">
    <name type="scientific">Rhizoctonia solani</name>
    <dbReference type="NCBI Taxonomy" id="456999"/>
    <lineage>
        <taxon>Eukaryota</taxon>
        <taxon>Fungi</taxon>
        <taxon>Dikarya</taxon>
        <taxon>Basidiomycota</taxon>
        <taxon>Agaricomycotina</taxon>
        <taxon>Agaricomycetes</taxon>
        <taxon>Cantharellales</taxon>
        <taxon>Ceratobasidiaceae</taxon>
        <taxon>Rhizoctonia</taxon>
    </lineage>
</organism>
<protein>
    <recommendedName>
        <fullName evidence="4">N-acetyltransferase domain-containing protein</fullName>
    </recommendedName>
</protein>
<name>A0A8H3DM31_9AGAM</name>
<feature type="compositionally biased region" description="Basic and acidic residues" evidence="1">
    <location>
        <begin position="265"/>
        <end position="281"/>
    </location>
</feature>
<evidence type="ECO:0008006" key="4">
    <source>
        <dbReference type="Google" id="ProtNLM"/>
    </source>
</evidence>
<evidence type="ECO:0000313" key="2">
    <source>
        <dbReference type="EMBL" id="CAE6529808.1"/>
    </source>
</evidence>
<dbReference type="EMBL" id="CAJMWT010007978">
    <property type="protein sequence ID" value="CAE6529808.1"/>
    <property type="molecule type" value="Genomic_DNA"/>
</dbReference>
<feature type="compositionally biased region" description="Acidic residues" evidence="1">
    <location>
        <begin position="289"/>
        <end position="311"/>
    </location>
</feature>
<dbReference type="SUPFAM" id="SSF55729">
    <property type="entry name" value="Acyl-CoA N-acyltransferases (Nat)"/>
    <property type="match status" value="1"/>
</dbReference>
<evidence type="ECO:0000313" key="3">
    <source>
        <dbReference type="Proteomes" id="UP000663843"/>
    </source>
</evidence>
<accession>A0A8H3DM31</accession>